<dbReference type="OrthoDB" id="8546610at2"/>
<keyword evidence="1" id="KW-0732">Signal</keyword>
<evidence type="ECO:0000313" key="4">
    <source>
        <dbReference type="Proteomes" id="UP000251800"/>
    </source>
</evidence>
<comment type="caution">
    <text evidence="3">The sequence shown here is derived from an EMBL/GenBank/DDBJ whole genome shotgun (WGS) entry which is preliminary data.</text>
</comment>
<name>A0A363UPK9_9GAMM</name>
<feature type="signal peptide" evidence="1">
    <location>
        <begin position="1"/>
        <end position="20"/>
    </location>
</feature>
<feature type="chain" id="PRO_5016735699" description="Retropepsin-like aspartic endopeptidase domain-containing protein" evidence="1">
    <location>
        <begin position="21"/>
        <end position="169"/>
    </location>
</feature>
<dbReference type="InterPro" id="IPR008503">
    <property type="entry name" value="Asp_endopeptidase"/>
</dbReference>
<dbReference type="RefSeq" id="WP_109718850.1">
    <property type="nucleotide sequence ID" value="NZ_QEQK01000002.1"/>
</dbReference>
<evidence type="ECO:0000259" key="2">
    <source>
        <dbReference type="Pfam" id="PF05618"/>
    </source>
</evidence>
<gene>
    <name evidence="3" type="ORF">DEH80_02260</name>
</gene>
<feature type="domain" description="Retropepsin-like aspartic endopeptidase" evidence="2">
    <location>
        <begin position="30"/>
        <end position="164"/>
    </location>
</feature>
<evidence type="ECO:0000256" key="1">
    <source>
        <dbReference type="SAM" id="SignalP"/>
    </source>
</evidence>
<dbReference type="Pfam" id="PF05618">
    <property type="entry name" value="Zn_protease"/>
    <property type="match status" value="1"/>
</dbReference>
<dbReference type="SUPFAM" id="SSF50630">
    <property type="entry name" value="Acid proteases"/>
    <property type="match status" value="1"/>
</dbReference>
<reference evidence="3 4" key="1">
    <citation type="submission" date="2018-05" db="EMBL/GenBank/DDBJ databases">
        <title>Abyssibacter profundi OUC007T gen. nov., sp. nov, a marine bacterium isolated from seawater of the Mariana Trench.</title>
        <authorList>
            <person name="Zhou S."/>
        </authorList>
    </citation>
    <scope>NUCLEOTIDE SEQUENCE [LARGE SCALE GENOMIC DNA]</scope>
    <source>
        <strain evidence="3 4">OUC007</strain>
    </source>
</reference>
<protein>
    <recommendedName>
        <fullName evidence="2">Retropepsin-like aspartic endopeptidase domain-containing protein</fullName>
    </recommendedName>
</protein>
<organism evidence="3 4">
    <name type="scientific">Abyssibacter profundi</name>
    <dbReference type="NCBI Taxonomy" id="2182787"/>
    <lineage>
        <taxon>Bacteria</taxon>
        <taxon>Pseudomonadati</taxon>
        <taxon>Pseudomonadota</taxon>
        <taxon>Gammaproteobacteria</taxon>
        <taxon>Chromatiales</taxon>
        <taxon>Oceanococcaceae</taxon>
        <taxon>Abyssibacter</taxon>
    </lineage>
</organism>
<dbReference type="AlphaFoldDB" id="A0A363UPK9"/>
<dbReference type="Proteomes" id="UP000251800">
    <property type="component" value="Unassembled WGS sequence"/>
</dbReference>
<dbReference type="PANTHER" id="PTHR38037:SF2">
    <property type="entry name" value="ATP-DEPENDENT ZINC PROTEASE DOMAIN-CONTAINING PROTEIN-RELATED"/>
    <property type="match status" value="1"/>
</dbReference>
<dbReference type="InterPro" id="IPR021109">
    <property type="entry name" value="Peptidase_aspartic_dom_sf"/>
</dbReference>
<accession>A0A363UPK9</accession>
<sequence length="169" mass="19117">MRRFLSTALVLAALAPQTVAADSRTPGKVIAGWVEKMTVLPWDIVVSAKLDTGALTSSIYAEDIERFEKDDERWVRFTLVLEDADDEVHRIETEAPLTRSVRIKDHDDPSSRRAVVELEFCFDGRRRRTQFSLADRGSFIYPVLLGRRFLEDVAVVDPAATFMTQAACR</sequence>
<keyword evidence="4" id="KW-1185">Reference proteome</keyword>
<evidence type="ECO:0000313" key="3">
    <source>
        <dbReference type="EMBL" id="PWN57345.1"/>
    </source>
</evidence>
<dbReference type="Gene3D" id="2.40.70.10">
    <property type="entry name" value="Acid Proteases"/>
    <property type="match status" value="1"/>
</dbReference>
<proteinExistence type="predicted"/>
<dbReference type="EMBL" id="QEQK01000002">
    <property type="protein sequence ID" value="PWN57345.1"/>
    <property type="molecule type" value="Genomic_DNA"/>
</dbReference>
<dbReference type="PANTHER" id="PTHR38037">
    <property type="entry name" value="ZN_PROTEASE DOMAIN-CONTAINING PROTEIN"/>
    <property type="match status" value="1"/>
</dbReference>